<keyword evidence="2" id="KW-1185">Reference proteome</keyword>
<comment type="caution">
    <text evidence="1">The sequence shown here is derived from an EMBL/GenBank/DDBJ whole genome shotgun (WGS) entry which is preliminary data.</text>
</comment>
<evidence type="ECO:0000313" key="2">
    <source>
        <dbReference type="Proteomes" id="UP001460888"/>
    </source>
</evidence>
<sequence length="223" mass="23924">MFNTIRRRVRRLAGRDESMARAHDATIQFRVPNPYGGRPWLTATVALSSTPHGYGETVRVRAHMDGALKLPVPGAERERLAHDRDGGGGLVRYGRDAAAALARGVVERLPARHLESIAARRWRSWVDIQMSTSPLDGGADALMPEPLRGMYGGGLPRAGTGEPRIGVWSGPAGGPAGGVAQLAMLQLDERDIGRDRQKSGTGFNLNASIAQVMEPTLPYGDGD</sequence>
<proteinExistence type="predicted"/>
<dbReference type="Proteomes" id="UP001460888">
    <property type="component" value="Unassembled WGS sequence"/>
</dbReference>
<gene>
    <name evidence="1" type="ORF">SADO_09297</name>
</gene>
<evidence type="ECO:0000313" key="1">
    <source>
        <dbReference type="EMBL" id="MES1929442.1"/>
    </source>
</evidence>
<dbReference type="EMBL" id="APND01000002">
    <property type="protein sequence ID" value="MES1929442.1"/>
    <property type="molecule type" value="Genomic_DNA"/>
</dbReference>
<dbReference type="RefSeq" id="WP_353110929.1">
    <property type="nucleotide sequence ID" value="NZ_APND01000002.1"/>
</dbReference>
<protein>
    <submittedName>
        <fullName evidence="1">Uncharacterized protein</fullName>
    </submittedName>
</protein>
<reference evidence="1 2" key="1">
    <citation type="submission" date="2013-03" db="EMBL/GenBank/DDBJ databases">
        <title>Salinisphaera dokdonensis CL-ES53 Genome Sequencing.</title>
        <authorList>
            <person name="Li C."/>
            <person name="Lai Q."/>
            <person name="Shao Z."/>
        </authorList>
    </citation>
    <scope>NUCLEOTIDE SEQUENCE [LARGE SCALE GENOMIC DNA]</scope>
    <source>
        <strain evidence="1 2">CL-ES53</strain>
    </source>
</reference>
<name>A0ABV2B1N3_9GAMM</name>
<organism evidence="1 2">
    <name type="scientific">Salinisphaera dokdonensis CL-ES53</name>
    <dbReference type="NCBI Taxonomy" id="1304272"/>
    <lineage>
        <taxon>Bacteria</taxon>
        <taxon>Pseudomonadati</taxon>
        <taxon>Pseudomonadota</taxon>
        <taxon>Gammaproteobacteria</taxon>
        <taxon>Salinisphaerales</taxon>
        <taxon>Salinisphaeraceae</taxon>
        <taxon>Salinisphaera</taxon>
    </lineage>
</organism>
<accession>A0ABV2B1N3</accession>